<feature type="region of interest" description="Disordered" evidence="1">
    <location>
        <begin position="1"/>
        <end position="67"/>
    </location>
</feature>
<evidence type="ECO:0000313" key="3">
    <source>
        <dbReference type="Proteomes" id="UP000664132"/>
    </source>
</evidence>
<feature type="compositionally biased region" description="Polar residues" evidence="1">
    <location>
        <begin position="1"/>
        <end position="10"/>
    </location>
</feature>
<dbReference type="Proteomes" id="UP000664132">
    <property type="component" value="Unassembled WGS sequence"/>
</dbReference>
<dbReference type="EMBL" id="JAFJYH010000001">
    <property type="protein sequence ID" value="KAG4426860.1"/>
    <property type="molecule type" value="Genomic_DNA"/>
</dbReference>
<evidence type="ECO:0000256" key="1">
    <source>
        <dbReference type="SAM" id="MobiDB-lite"/>
    </source>
</evidence>
<sequence length="67" mass="7384">MASTETTAKPEQSDSSRIGENREIAQDSSPYQSTDPKMEESLQATSADLGKIREELDNPTPVDDKQK</sequence>
<dbReference type="OrthoDB" id="3549934at2759"/>
<gene>
    <name evidence="2" type="ORF">IFR04_000291</name>
</gene>
<feature type="compositionally biased region" description="Basic and acidic residues" evidence="1">
    <location>
        <begin position="11"/>
        <end position="25"/>
    </location>
</feature>
<name>A0A8H8BWM6_9HELO</name>
<proteinExistence type="predicted"/>
<feature type="compositionally biased region" description="Polar residues" evidence="1">
    <location>
        <begin position="26"/>
        <end position="35"/>
    </location>
</feature>
<organism evidence="2 3">
    <name type="scientific">Cadophora malorum</name>
    <dbReference type="NCBI Taxonomy" id="108018"/>
    <lineage>
        <taxon>Eukaryota</taxon>
        <taxon>Fungi</taxon>
        <taxon>Dikarya</taxon>
        <taxon>Ascomycota</taxon>
        <taxon>Pezizomycotina</taxon>
        <taxon>Leotiomycetes</taxon>
        <taxon>Helotiales</taxon>
        <taxon>Ploettnerulaceae</taxon>
        <taxon>Cadophora</taxon>
    </lineage>
</organism>
<evidence type="ECO:0000313" key="2">
    <source>
        <dbReference type="EMBL" id="KAG4426860.1"/>
    </source>
</evidence>
<dbReference type="AlphaFoldDB" id="A0A8H8BWM6"/>
<reference evidence="2" key="1">
    <citation type="submission" date="2021-02" db="EMBL/GenBank/DDBJ databases">
        <title>Genome sequence Cadophora malorum strain M34.</title>
        <authorList>
            <person name="Stefanovic E."/>
            <person name="Vu D."/>
            <person name="Scully C."/>
            <person name="Dijksterhuis J."/>
            <person name="Roader J."/>
            <person name="Houbraken J."/>
        </authorList>
    </citation>
    <scope>NUCLEOTIDE SEQUENCE</scope>
    <source>
        <strain evidence="2">M34</strain>
    </source>
</reference>
<keyword evidence="3" id="KW-1185">Reference proteome</keyword>
<accession>A0A8H8BWM6</accession>
<protein>
    <submittedName>
        <fullName evidence="2">Uncharacterized protein</fullName>
    </submittedName>
</protein>
<comment type="caution">
    <text evidence="2">The sequence shown here is derived from an EMBL/GenBank/DDBJ whole genome shotgun (WGS) entry which is preliminary data.</text>
</comment>
<feature type="compositionally biased region" description="Basic and acidic residues" evidence="1">
    <location>
        <begin position="50"/>
        <end position="67"/>
    </location>
</feature>